<dbReference type="NCBIfam" id="TIGR00012">
    <property type="entry name" value="L29"/>
    <property type="match status" value="1"/>
</dbReference>
<dbReference type="Proteomes" id="UP001500443">
    <property type="component" value="Unassembled WGS sequence"/>
</dbReference>
<dbReference type="GO" id="GO:0005840">
    <property type="term" value="C:ribosome"/>
    <property type="evidence" value="ECO:0007669"/>
    <property type="project" value="UniProtKB-KW"/>
</dbReference>
<keyword evidence="3 5" id="KW-0687">Ribonucleoprotein</keyword>
<dbReference type="PANTHER" id="PTHR10916:SF0">
    <property type="entry name" value="LARGE RIBOSOMAL SUBUNIT PROTEIN UL29C"/>
    <property type="match status" value="1"/>
</dbReference>
<accession>A0ABN2X9J9</accession>
<evidence type="ECO:0000256" key="1">
    <source>
        <dbReference type="ARBA" id="ARBA00009254"/>
    </source>
</evidence>
<evidence type="ECO:0000256" key="5">
    <source>
        <dbReference type="HAMAP-Rule" id="MF_00374"/>
    </source>
</evidence>
<dbReference type="HAMAP" id="MF_00374">
    <property type="entry name" value="Ribosomal_uL29"/>
    <property type="match status" value="1"/>
</dbReference>
<dbReference type="InterPro" id="IPR001854">
    <property type="entry name" value="Ribosomal_uL29"/>
</dbReference>
<gene>
    <name evidence="5 6" type="primary">rpmC</name>
    <name evidence="6" type="ORF">GCM10009802_00830</name>
</gene>
<evidence type="ECO:0000313" key="6">
    <source>
        <dbReference type="EMBL" id="GAA2106510.1"/>
    </source>
</evidence>
<comment type="similarity">
    <text evidence="1 5">Belongs to the universal ribosomal protein uL29 family.</text>
</comment>
<evidence type="ECO:0000256" key="2">
    <source>
        <dbReference type="ARBA" id="ARBA00022980"/>
    </source>
</evidence>
<dbReference type="InterPro" id="IPR018254">
    <property type="entry name" value="Ribosomal_uL29_CS"/>
</dbReference>
<dbReference type="CDD" id="cd00427">
    <property type="entry name" value="Ribosomal_L29_HIP"/>
    <property type="match status" value="1"/>
</dbReference>
<dbReference type="Pfam" id="PF00831">
    <property type="entry name" value="Ribosomal_L29"/>
    <property type="match status" value="1"/>
</dbReference>
<sequence>MAAGTKTTELRQLSNDDLVEKLREAKEELFNLRFQAATGQLENHGRLKAVRKDIARIYTLMRERELGIDTVESA</sequence>
<dbReference type="SUPFAM" id="SSF46561">
    <property type="entry name" value="Ribosomal protein L29 (L29p)"/>
    <property type="match status" value="1"/>
</dbReference>
<dbReference type="InterPro" id="IPR036049">
    <property type="entry name" value="Ribosomal_uL29_sf"/>
</dbReference>
<dbReference type="Gene3D" id="1.10.287.310">
    <property type="match status" value="1"/>
</dbReference>
<keyword evidence="2 5" id="KW-0689">Ribosomal protein</keyword>
<dbReference type="InterPro" id="IPR050063">
    <property type="entry name" value="Ribosomal_protein_uL29"/>
</dbReference>
<proteinExistence type="inferred from homology"/>
<organism evidence="6 7">
    <name type="scientific">Streptomyces synnematoformans</name>
    <dbReference type="NCBI Taxonomy" id="415721"/>
    <lineage>
        <taxon>Bacteria</taxon>
        <taxon>Bacillati</taxon>
        <taxon>Actinomycetota</taxon>
        <taxon>Actinomycetes</taxon>
        <taxon>Kitasatosporales</taxon>
        <taxon>Streptomycetaceae</taxon>
        <taxon>Streptomyces</taxon>
    </lineage>
</organism>
<comment type="caution">
    <text evidence="6">The sequence shown here is derived from an EMBL/GenBank/DDBJ whole genome shotgun (WGS) entry which is preliminary data.</text>
</comment>
<dbReference type="EMBL" id="BAAAPF010000001">
    <property type="protein sequence ID" value="GAA2106510.1"/>
    <property type="molecule type" value="Genomic_DNA"/>
</dbReference>
<dbReference type="PROSITE" id="PS00579">
    <property type="entry name" value="RIBOSOMAL_L29"/>
    <property type="match status" value="1"/>
</dbReference>
<evidence type="ECO:0000256" key="3">
    <source>
        <dbReference type="ARBA" id="ARBA00023274"/>
    </source>
</evidence>
<dbReference type="RefSeq" id="WP_027754753.1">
    <property type="nucleotide sequence ID" value="NZ_BAAAPF010000001.1"/>
</dbReference>
<reference evidence="6 7" key="1">
    <citation type="journal article" date="2019" name="Int. J. Syst. Evol. Microbiol.">
        <title>The Global Catalogue of Microorganisms (GCM) 10K type strain sequencing project: providing services to taxonomists for standard genome sequencing and annotation.</title>
        <authorList>
            <consortium name="The Broad Institute Genomics Platform"/>
            <consortium name="The Broad Institute Genome Sequencing Center for Infectious Disease"/>
            <person name="Wu L."/>
            <person name="Ma J."/>
        </authorList>
    </citation>
    <scope>NUCLEOTIDE SEQUENCE [LARGE SCALE GENOMIC DNA]</scope>
    <source>
        <strain evidence="6 7">JCM 15481</strain>
    </source>
</reference>
<keyword evidence="7" id="KW-1185">Reference proteome</keyword>
<evidence type="ECO:0000313" key="7">
    <source>
        <dbReference type="Proteomes" id="UP001500443"/>
    </source>
</evidence>
<name>A0ABN2X9J9_9ACTN</name>
<protein>
    <recommendedName>
        <fullName evidence="4 5">Large ribosomal subunit protein uL29</fullName>
    </recommendedName>
</protein>
<evidence type="ECO:0000256" key="4">
    <source>
        <dbReference type="ARBA" id="ARBA00035204"/>
    </source>
</evidence>
<dbReference type="PANTHER" id="PTHR10916">
    <property type="entry name" value="60S RIBOSOMAL PROTEIN L35/50S RIBOSOMAL PROTEIN L29"/>
    <property type="match status" value="1"/>
</dbReference>